<dbReference type="PANTHER" id="PTHR36852:SF1">
    <property type="entry name" value="PROTEIN GVPL 2"/>
    <property type="match status" value="1"/>
</dbReference>
<dbReference type="EMBL" id="JBHSGR010000019">
    <property type="protein sequence ID" value="MFC4695003.1"/>
    <property type="molecule type" value="Genomic_DNA"/>
</dbReference>
<proteinExistence type="inferred from homology"/>
<dbReference type="InterPro" id="IPR009430">
    <property type="entry name" value="GvpL/GvpF"/>
</dbReference>
<evidence type="ECO:0000256" key="2">
    <source>
        <dbReference type="ARBA" id="ARBA00035108"/>
    </source>
</evidence>
<sequence>MLLVHGVVRESDAPAVGRVPPGRLQQPRAVVAGPLAAVVSDAPDGDLVGDDAVAHLDLLVALVVTVPVLPLPFGTVAPDEDAVRAEVLEPSADELAQRLAAVADLVELRLDLDFDTDASVAAVSRDDPDIARLAARARVPGASLADRMAVGEAVAARVADLQAELAATWTQELSGVAEQSRELHVDDQVSRTAYLVRRDRLDDADATVARLREAAAGSASVEYVGPMPVYSFLDDVVVGSQPAPRSRWGW</sequence>
<keyword evidence="5" id="KW-1185">Reference proteome</keyword>
<evidence type="ECO:0000256" key="1">
    <source>
        <dbReference type="ARBA" id="ARBA00022987"/>
    </source>
</evidence>
<evidence type="ECO:0000313" key="4">
    <source>
        <dbReference type="EMBL" id="MFC4695003.1"/>
    </source>
</evidence>
<name>A0ABV9LLM5_9ACTN</name>
<dbReference type="PANTHER" id="PTHR36852">
    <property type="entry name" value="PROTEIN GVPL 2"/>
    <property type="match status" value="1"/>
</dbReference>
<protein>
    <submittedName>
        <fullName evidence="4">GvpL/GvpF family gas vesicle protein</fullName>
    </submittedName>
</protein>
<gene>
    <name evidence="4" type="ORF">ACFO3M_16515</name>
</gene>
<evidence type="ECO:0000313" key="5">
    <source>
        <dbReference type="Proteomes" id="UP001596025"/>
    </source>
</evidence>
<keyword evidence="1" id="KW-0304">Gas vesicle</keyword>
<dbReference type="RefSeq" id="WP_387991080.1">
    <property type="nucleotide sequence ID" value="NZ_JBHSGR010000019.1"/>
</dbReference>
<dbReference type="Proteomes" id="UP001596025">
    <property type="component" value="Unassembled WGS sequence"/>
</dbReference>
<reference evidence="5" key="1">
    <citation type="journal article" date="2019" name="Int. J. Syst. Evol. Microbiol.">
        <title>The Global Catalogue of Microorganisms (GCM) 10K type strain sequencing project: providing services to taxonomists for standard genome sequencing and annotation.</title>
        <authorList>
            <consortium name="The Broad Institute Genomics Platform"/>
            <consortium name="The Broad Institute Genome Sequencing Center for Infectious Disease"/>
            <person name="Wu L."/>
            <person name="Ma J."/>
        </authorList>
    </citation>
    <scope>NUCLEOTIDE SEQUENCE [LARGE SCALE GENOMIC DNA]</scope>
    <source>
        <strain evidence="5">CCUG 62763</strain>
    </source>
</reference>
<organism evidence="4 5">
    <name type="scientific">Geodermatophilus arenarius</name>
    <dbReference type="NCBI Taxonomy" id="1137990"/>
    <lineage>
        <taxon>Bacteria</taxon>
        <taxon>Bacillati</taxon>
        <taxon>Actinomycetota</taxon>
        <taxon>Actinomycetes</taxon>
        <taxon>Geodermatophilales</taxon>
        <taxon>Geodermatophilaceae</taxon>
        <taxon>Geodermatophilus</taxon>
    </lineage>
</organism>
<dbReference type="Pfam" id="PF06386">
    <property type="entry name" value="GvpL_GvpF"/>
    <property type="match status" value="1"/>
</dbReference>
<comment type="caution">
    <text evidence="4">The sequence shown here is derived from an EMBL/GenBank/DDBJ whole genome shotgun (WGS) entry which is preliminary data.</text>
</comment>
<evidence type="ECO:0000256" key="3">
    <source>
        <dbReference type="ARBA" id="ARBA00035643"/>
    </source>
</evidence>
<comment type="subcellular location">
    <subcellularLocation>
        <location evidence="2">Gas vesicle</location>
    </subcellularLocation>
</comment>
<comment type="similarity">
    <text evidence="3">Belongs to the gas vesicle GvpF/GvpL family.</text>
</comment>
<accession>A0ABV9LLM5</accession>